<dbReference type="EMBL" id="JNGW01000140">
    <property type="protein sequence ID" value="KDR50762.1"/>
    <property type="molecule type" value="Genomic_DNA"/>
</dbReference>
<gene>
    <name evidence="1" type="ORF">HMPREF1991_03204</name>
</gene>
<comment type="caution">
    <text evidence="1">The sequence shown here is derived from an EMBL/GenBank/DDBJ whole genome shotgun (WGS) entry which is preliminary data.</text>
</comment>
<dbReference type="AlphaFoldDB" id="A0A069QDP3"/>
<dbReference type="Proteomes" id="UP000027442">
    <property type="component" value="Unassembled WGS sequence"/>
</dbReference>
<evidence type="ECO:0000313" key="2">
    <source>
        <dbReference type="Proteomes" id="UP000027442"/>
    </source>
</evidence>
<protein>
    <submittedName>
        <fullName evidence="1">Uncharacterized protein</fullName>
    </submittedName>
</protein>
<sequence>MKLKNRYSFDDEIAEKFCYDNVNKCIQIYFSGYFDFIVNKHLESKCKFVISNWKRAKSKIVDREEYSSLESNLGIISLILDAEEDGDNLKLIVNTIEDKYIELCFFSVETFILCF</sequence>
<evidence type="ECO:0000313" key="1">
    <source>
        <dbReference type="EMBL" id="KDR50762.1"/>
    </source>
</evidence>
<name>A0A069QDP3_HOYLO</name>
<dbReference type="PATRIC" id="fig|1122985.7.peg.3319"/>
<organism evidence="1 2">
    <name type="scientific">Hoylesella loescheii DSM 19665 = JCM 12249 = ATCC 15930</name>
    <dbReference type="NCBI Taxonomy" id="1122985"/>
    <lineage>
        <taxon>Bacteria</taxon>
        <taxon>Pseudomonadati</taxon>
        <taxon>Bacteroidota</taxon>
        <taxon>Bacteroidia</taxon>
        <taxon>Bacteroidales</taxon>
        <taxon>Prevotellaceae</taxon>
        <taxon>Hoylesella</taxon>
    </lineage>
</organism>
<reference evidence="1 2" key="1">
    <citation type="submission" date="2013-08" db="EMBL/GenBank/DDBJ databases">
        <authorList>
            <person name="Weinstock G."/>
            <person name="Sodergren E."/>
            <person name="Wylie T."/>
            <person name="Fulton L."/>
            <person name="Fulton R."/>
            <person name="Fronick C."/>
            <person name="O'Laughlin M."/>
            <person name="Godfrey J."/>
            <person name="Miner T."/>
            <person name="Herter B."/>
            <person name="Appelbaum E."/>
            <person name="Cordes M."/>
            <person name="Lek S."/>
            <person name="Wollam A."/>
            <person name="Pepin K.H."/>
            <person name="Palsikar V.B."/>
            <person name="Mitreva M."/>
            <person name="Wilson R.K."/>
        </authorList>
    </citation>
    <scope>NUCLEOTIDE SEQUENCE [LARGE SCALE GENOMIC DNA]</scope>
    <source>
        <strain evidence="1 2">ATCC 15930</strain>
    </source>
</reference>
<proteinExistence type="predicted"/>
<accession>A0A069QDP3</accession>
<keyword evidence="2" id="KW-1185">Reference proteome</keyword>
<dbReference type="RefSeq" id="WP_018967568.1">
    <property type="nucleotide sequence ID" value="NZ_KB899215.1"/>
</dbReference>
<dbReference type="HOGENOM" id="CLU_166110_0_0_10"/>